<dbReference type="InterPro" id="IPR005130">
    <property type="entry name" value="Ser_deHydtase-like_asu"/>
</dbReference>
<dbReference type="Pfam" id="PF03313">
    <property type="entry name" value="SDH_alpha"/>
    <property type="match status" value="1"/>
</dbReference>
<accession>A0A427XJU2</accession>
<keyword evidence="7" id="KW-0411">Iron-sulfur</keyword>
<keyword evidence="8" id="KW-0456">Lyase</keyword>
<dbReference type="FunFam" id="3.30.1330.90:FF:000001">
    <property type="entry name" value="L-serine ammonia-lyase 1"/>
    <property type="match status" value="1"/>
</dbReference>
<evidence type="ECO:0008006" key="14">
    <source>
        <dbReference type="Google" id="ProtNLM"/>
    </source>
</evidence>
<gene>
    <name evidence="12" type="ORF">EHS24_001168</name>
</gene>
<evidence type="ECO:0000259" key="11">
    <source>
        <dbReference type="Pfam" id="PF03315"/>
    </source>
</evidence>
<dbReference type="Pfam" id="PF03315">
    <property type="entry name" value="SDH_beta"/>
    <property type="match status" value="1"/>
</dbReference>
<dbReference type="PANTHER" id="PTHR30182:SF1">
    <property type="entry name" value="L-SERINE DEHYDRATASE 1"/>
    <property type="match status" value="1"/>
</dbReference>
<feature type="region of interest" description="Disordered" evidence="9">
    <location>
        <begin position="54"/>
        <end position="78"/>
    </location>
</feature>
<comment type="pathway">
    <text evidence="2">Carbohydrate biosynthesis; gluconeogenesis.</text>
</comment>
<dbReference type="InterPro" id="IPR029009">
    <property type="entry name" value="ASB_dom_sf"/>
</dbReference>
<dbReference type="GO" id="GO:0006094">
    <property type="term" value="P:gluconeogenesis"/>
    <property type="evidence" value="ECO:0007669"/>
    <property type="project" value="UniProtKB-KW"/>
</dbReference>
<dbReference type="GeneID" id="39585711"/>
<feature type="domain" description="Serine dehydratase-like alpha subunit" evidence="10">
    <location>
        <begin position="336"/>
        <end position="642"/>
    </location>
</feature>
<dbReference type="SUPFAM" id="SSF143548">
    <property type="entry name" value="Serine metabolism enzymes domain"/>
    <property type="match status" value="1"/>
</dbReference>
<dbReference type="InterPro" id="IPR051318">
    <property type="entry name" value="Fe-S_L-Ser"/>
</dbReference>
<dbReference type="PANTHER" id="PTHR30182">
    <property type="entry name" value="L-SERINE DEHYDRATASE"/>
    <property type="match status" value="1"/>
</dbReference>
<evidence type="ECO:0000256" key="5">
    <source>
        <dbReference type="ARBA" id="ARBA00022723"/>
    </source>
</evidence>
<sequence>MFRPARLGSRAVSRAQHMARAARPLVLPSVTQSPTSAAARTAVSARRHFSDLVGAQPPMPALDVSQLPPSQRPGAERPRAEHAVISTFDLFSIGIGPSSSHTVGPMRAGKIFTYSLPKAMHPHIHTLKVSLHGSLAATGMGHMTPHAVLLGLMAEDPETVEVGRLGRVLEEVRAVGQIDLGLDGGDHQRVKFNVDRDLTWHLNPLPAHPNGLVFTVFDKEGNMLATNQYFSVGGGFVVNNETQTANENMYYRDIKPSDATPSRRDYQNADTQQHKDKDKTVPAIADALSGDSSSSSSVSRSEGGAAPDVAHETKPHGGVPPYLFATAEELYTICKEHNLTIAQVVWENERAFRTDAEIEAGLTRLWDVMDSCIRTGVTSTEPRLPGGLEVRRRAPGLYRRLQQGFYPSVPVPHSGPSSSEGGTALESAGSQLPIGRADHPLKLVPRHTRPVFPGIEYLSCMAIAVNEVNASGGRVVTAPTNGAAGVIPATLKYATEFISTDVRRDTMTFLLTASAVGMLFKRGATISAAEGGCMAEVGVACSMAAAGLAAILGAEPSVILQAAEIGIEHNLGLTCDPLGGLVQVPCIERNSLGAVKAVTAAQLAMAGSGEHTVSLDEAIEACRTTAMDMHSHYKETSLGGLAATVKIPLSSPAC</sequence>
<protein>
    <recommendedName>
        <fullName evidence="14">L-serine ammonia-lyase</fullName>
    </recommendedName>
</protein>
<feature type="domain" description="Serine dehydratase beta chain" evidence="11">
    <location>
        <begin position="86"/>
        <end position="241"/>
    </location>
</feature>
<proteinExistence type="predicted"/>
<keyword evidence="13" id="KW-1185">Reference proteome</keyword>
<dbReference type="GO" id="GO:0051539">
    <property type="term" value="F:4 iron, 4 sulfur cluster binding"/>
    <property type="evidence" value="ECO:0007669"/>
    <property type="project" value="UniProtKB-KW"/>
</dbReference>
<comment type="cofactor">
    <cofactor evidence="1">
        <name>[4Fe-4S] cluster</name>
        <dbReference type="ChEBI" id="CHEBI:49883"/>
    </cofactor>
</comment>
<evidence type="ECO:0000256" key="4">
    <source>
        <dbReference type="ARBA" id="ARBA00022485"/>
    </source>
</evidence>
<dbReference type="EMBL" id="RSCE01000010">
    <property type="protein sequence ID" value="RSH79130.1"/>
    <property type="molecule type" value="Genomic_DNA"/>
</dbReference>
<feature type="region of interest" description="Disordered" evidence="9">
    <location>
        <begin position="248"/>
        <end position="317"/>
    </location>
</feature>
<evidence type="ECO:0000313" key="13">
    <source>
        <dbReference type="Proteomes" id="UP000279236"/>
    </source>
</evidence>
<name>A0A427XJU2_9TREE</name>
<organism evidence="12 13">
    <name type="scientific">Apiotrichum porosum</name>
    <dbReference type="NCBI Taxonomy" id="105984"/>
    <lineage>
        <taxon>Eukaryota</taxon>
        <taxon>Fungi</taxon>
        <taxon>Dikarya</taxon>
        <taxon>Basidiomycota</taxon>
        <taxon>Agaricomycotina</taxon>
        <taxon>Tremellomycetes</taxon>
        <taxon>Trichosporonales</taxon>
        <taxon>Trichosporonaceae</taxon>
        <taxon>Apiotrichum</taxon>
    </lineage>
</organism>
<dbReference type="Proteomes" id="UP000279236">
    <property type="component" value="Unassembled WGS sequence"/>
</dbReference>
<dbReference type="RefSeq" id="XP_028474277.1">
    <property type="nucleotide sequence ID" value="XM_028616970.1"/>
</dbReference>
<evidence type="ECO:0000256" key="6">
    <source>
        <dbReference type="ARBA" id="ARBA00023004"/>
    </source>
</evidence>
<keyword evidence="6" id="KW-0408">Iron</keyword>
<evidence type="ECO:0000256" key="7">
    <source>
        <dbReference type="ARBA" id="ARBA00023014"/>
    </source>
</evidence>
<dbReference type="InterPro" id="IPR005131">
    <property type="entry name" value="Ser_deHydtase_bsu"/>
</dbReference>
<dbReference type="AlphaFoldDB" id="A0A427XJU2"/>
<keyword evidence="5" id="KW-0479">Metal-binding</keyword>
<keyword evidence="4" id="KW-0004">4Fe-4S</keyword>
<dbReference type="STRING" id="105984.A0A427XJU2"/>
<evidence type="ECO:0000259" key="10">
    <source>
        <dbReference type="Pfam" id="PF03313"/>
    </source>
</evidence>
<dbReference type="GO" id="GO:0046872">
    <property type="term" value="F:metal ion binding"/>
    <property type="evidence" value="ECO:0007669"/>
    <property type="project" value="UniProtKB-KW"/>
</dbReference>
<dbReference type="GO" id="GO:0003941">
    <property type="term" value="F:L-serine ammonia-lyase activity"/>
    <property type="evidence" value="ECO:0007669"/>
    <property type="project" value="InterPro"/>
</dbReference>
<keyword evidence="3" id="KW-0312">Gluconeogenesis</keyword>
<feature type="compositionally biased region" description="Low complexity" evidence="9">
    <location>
        <begin position="289"/>
        <end position="301"/>
    </location>
</feature>
<evidence type="ECO:0000256" key="1">
    <source>
        <dbReference type="ARBA" id="ARBA00001966"/>
    </source>
</evidence>
<evidence type="ECO:0000256" key="2">
    <source>
        <dbReference type="ARBA" id="ARBA00004742"/>
    </source>
</evidence>
<evidence type="ECO:0000256" key="9">
    <source>
        <dbReference type="SAM" id="MobiDB-lite"/>
    </source>
</evidence>
<reference evidence="12 13" key="1">
    <citation type="submission" date="2018-11" db="EMBL/GenBank/DDBJ databases">
        <title>Genome sequence of Apiotrichum porosum DSM 27194.</title>
        <authorList>
            <person name="Aliyu H."/>
            <person name="Gorte O."/>
            <person name="Ochsenreither K."/>
        </authorList>
    </citation>
    <scope>NUCLEOTIDE SEQUENCE [LARGE SCALE GENOMIC DNA]</scope>
    <source>
        <strain evidence="12 13">DSM 27194</strain>
    </source>
</reference>
<comment type="caution">
    <text evidence="12">The sequence shown here is derived from an EMBL/GenBank/DDBJ whole genome shotgun (WGS) entry which is preliminary data.</text>
</comment>
<dbReference type="OrthoDB" id="192663at2759"/>
<evidence type="ECO:0000256" key="3">
    <source>
        <dbReference type="ARBA" id="ARBA00022432"/>
    </source>
</evidence>
<evidence type="ECO:0000313" key="12">
    <source>
        <dbReference type="EMBL" id="RSH79130.1"/>
    </source>
</evidence>
<evidence type="ECO:0000256" key="8">
    <source>
        <dbReference type="ARBA" id="ARBA00023239"/>
    </source>
</evidence>
<feature type="compositionally biased region" description="Basic and acidic residues" evidence="9">
    <location>
        <begin position="250"/>
        <end position="280"/>
    </location>
</feature>
<dbReference type="Gene3D" id="3.30.1330.90">
    <property type="entry name" value="D-3-phosphoglycerate dehydrogenase, domain 3"/>
    <property type="match status" value="1"/>
</dbReference>